<proteinExistence type="predicted"/>
<dbReference type="CDD" id="cd22157">
    <property type="entry name" value="F-box_AtFBW1-like"/>
    <property type="match status" value="1"/>
</dbReference>
<dbReference type="InterPro" id="IPR036047">
    <property type="entry name" value="F-box-like_dom_sf"/>
</dbReference>
<dbReference type="SMART" id="SM00256">
    <property type="entry name" value="FBOX"/>
    <property type="match status" value="1"/>
</dbReference>
<feature type="domain" description="F-box" evidence="1">
    <location>
        <begin position="73"/>
        <end position="128"/>
    </location>
</feature>
<keyword evidence="3" id="KW-1185">Reference proteome</keyword>
<evidence type="ECO:0000313" key="2">
    <source>
        <dbReference type="EMBL" id="KAJ4844265.1"/>
    </source>
</evidence>
<sequence length="426" mass="48939">MGPGPKSTPHGNRRPSLFPFTIVVADEVERPPATTTSSRKKQGIVQAVALNPRNRPVGNGMMKEKKQDMRESMKMTEYLPPDLIELILSRLPTKSLHRFLCVCKSWRRLIRSLTRKGINHSQKLFISSAADHYSILDCSTMVMDKHEFPSPQKPSNTLHRPTVSSSPSDGWLILDNDMVKWLLNPSTNEHRECPYIWGAYYFCPHWVYYDSCTDDYKLVGVLTKIHGEHALFGVFSLKQNCWSRVIQFPSAEKIGFHNLAILNGNPHWLSGDDWSKHDDEDWVLFCGSSLHKNRSLIFRFDLEWETQTLIQVPQSRGKYFCDTASLAVISGQLCAFCTCDSKFSLWEMKEYMVMDSWTKVCTITAPGSYLVKPLAFSEDDEVIIFSEKDQEIVAYDPEDRTCRSLVKFEERLGLEMGNKIINYRDV</sequence>
<dbReference type="SUPFAM" id="SSF81383">
    <property type="entry name" value="F-box domain"/>
    <property type="match status" value="1"/>
</dbReference>
<dbReference type="PROSITE" id="PS50181">
    <property type="entry name" value="FBOX"/>
    <property type="match status" value="1"/>
</dbReference>
<gene>
    <name evidence="2" type="ORF">Tsubulata_009812</name>
</gene>
<reference evidence="2" key="1">
    <citation type="submission" date="2022-02" db="EMBL/GenBank/DDBJ databases">
        <authorList>
            <person name="Henning P.M."/>
            <person name="McCubbin A.G."/>
            <person name="Shore J.S."/>
        </authorList>
    </citation>
    <scope>NUCLEOTIDE SEQUENCE</scope>
    <source>
        <strain evidence="2">F60SS</strain>
        <tissue evidence="2">Leaves</tissue>
    </source>
</reference>
<evidence type="ECO:0000313" key="3">
    <source>
        <dbReference type="Proteomes" id="UP001141552"/>
    </source>
</evidence>
<dbReference type="Gene3D" id="1.20.1280.50">
    <property type="match status" value="1"/>
</dbReference>
<dbReference type="EMBL" id="JAKUCV010002002">
    <property type="protein sequence ID" value="KAJ4844265.1"/>
    <property type="molecule type" value="Genomic_DNA"/>
</dbReference>
<dbReference type="InterPro" id="IPR001810">
    <property type="entry name" value="F-box_dom"/>
</dbReference>
<dbReference type="InterPro" id="IPR011043">
    <property type="entry name" value="Gal_Oxase/kelch_b-propeller"/>
</dbReference>
<dbReference type="Pfam" id="PF00646">
    <property type="entry name" value="F-box"/>
    <property type="match status" value="1"/>
</dbReference>
<dbReference type="OrthoDB" id="1750034at2759"/>
<evidence type="ECO:0000259" key="1">
    <source>
        <dbReference type="PROSITE" id="PS50181"/>
    </source>
</evidence>
<dbReference type="PANTHER" id="PTHR31672">
    <property type="entry name" value="BNACNNG10540D PROTEIN"/>
    <property type="match status" value="1"/>
</dbReference>
<dbReference type="InterPro" id="IPR050796">
    <property type="entry name" value="SCF_F-box_component"/>
</dbReference>
<comment type="caution">
    <text evidence="2">The sequence shown here is derived from an EMBL/GenBank/DDBJ whole genome shotgun (WGS) entry which is preliminary data.</text>
</comment>
<dbReference type="AlphaFoldDB" id="A0A9Q0G8B2"/>
<dbReference type="InterPro" id="IPR017451">
    <property type="entry name" value="F-box-assoc_interact_dom"/>
</dbReference>
<accession>A0A9Q0G8B2</accession>
<dbReference type="InterPro" id="IPR006527">
    <property type="entry name" value="F-box-assoc_dom_typ1"/>
</dbReference>
<dbReference type="PANTHER" id="PTHR31672:SF13">
    <property type="entry name" value="F-BOX PROTEIN CPR30-LIKE"/>
    <property type="match status" value="1"/>
</dbReference>
<organism evidence="2 3">
    <name type="scientific">Turnera subulata</name>
    <dbReference type="NCBI Taxonomy" id="218843"/>
    <lineage>
        <taxon>Eukaryota</taxon>
        <taxon>Viridiplantae</taxon>
        <taxon>Streptophyta</taxon>
        <taxon>Embryophyta</taxon>
        <taxon>Tracheophyta</taxon>
        <taxon>Spermatophyta</taxon>
        <taxon>Magnoliopsida</taxon>
        <taxon>eudicotyledons</taxon>
        <taxon>Gunneridae</taxon>
        <taxon>Pentapetalae</taxon>
        <taxon>rosids</taxon>
        <taxon>fabids</taxon>
        <taxon>Malpighiales</taxon>
        <taxon>Passifloraceae</taxon>
        <taxon>Turnera</taxon>
    </lineage>
</organism>
<dbReference type="Proteomes" id="UP001141552">
    <property type="component" value="Unassembled WGS sequence"/>
</dbReference>
<dbReference type="Pfam" id="PF07734">
    <property type="entry name" value="FBA_1"/>
    <property type="match status" value="1"/>
</dbReference>
<dbReference type="NCBIfam" id="TIGR01640">
    <property type="entry name" value="F_box_assoc_1"/>
    <property type="match status" value="1"/>
</dbReference>
<name>A0A9Q0G8B2_9ROSI</name>
<dbReference type="SUPFAM" id="SSF50965">
    <property type="entry name" value="Galactose oxidase, central domain"/>
    <property type="match status" value="1"/>
</dbReference>
<protein>
    <recommendedName>
        <fullName evidence="1">F-box domain-containing protein</fullName>
    </recommendedName>
</protein>
<reference evidence="2" key="2">
    <citation type="journal article" date="2023" name="Plants (Basel)">
        <title>Annotation of the Turnera subulata (Passifloraceae) Draft Genome Reveals the S-Locus Evolved after the Divergence of Turneroideae from Passifloroideae in a Stepwise Manner.</title>
        <authorList>
            <person name="Henning P.M."/>
            <person name="Roalson E.H."/>
            <person name="Mir W."/>
            <person name="McCubbin A.G."/>
            <person name="Shore J.S."/>
        </authorList>
    </citation>
    <scope>NUCLEOTIDE SEQUENCE</scope>
    <source>
        <strain evidence="2">F60SS</strain>
    </source>
</reference>